<sequence>MSTADIARQSPGTDGPVDEREVTAVSAGHDAGLEAIESDLVRSRFHVLSALAAYFARPRWWVEIALIGALYGVYSLIRNSVGEVADIAFRNAESLLSFEDRFHIALERPLNEWVHHTPIVADIVALQYATLHFIVTPAVLVWLFFRRSTHYRAVSAILIVTTVLALIGFYWFPTAPPRLLSQQGFVDIMSQTSSWGWWPESGTPGSDAISNQFAAMPSLHCAWAAWCGLSLFFLARRMWVRILGLIYPFTTFFVVMGSGNHFILDVLAGLATLAVGAAVVFGIRALWRSRVRRRYQDQAGRHAEPAVGDTLTAAE</sequence>
<dbReference type="AlphaFoldDB" id="A0AAU4JWZ6"/>
<dbReference type="GO" id="GO:0016020">
    <property type="term" value="C:membrane"/>
    <property type="evidence" value="ECO:0007669"/>
    <property type="project" value="UniProtKB-SubCell"/>
</dbReference>
<dbReference type="RefSeq" id="WP_328856003.1">
    <property type="nucleotide sequence ID" value="NZ_CP108021.1"/>
</dbReference>
<evidence type="ECO:0000256" key="5">
    <source>
        <dbReference type="SAM" id="Phobius"/>
    </source>
</evidence>
<keyword evidence="2 5" id="KW-0812">Transmembrane</keyword>
<accession>A0AAU4JWZ6</accession>
<dbReference type="PANTHER" id="PTHR31310:SF7">
    <property type="entry name" value="PA-PHOSPHATASE RELATED-FAMILY PROTEIN DDB_G0268928"/>
    <property type="match status" value="1"/>
</dbReference>
<feature type="domain" description="Inositolphosphotransferase Aur1/Ipt1" evidence="6">
    <location>
        <begin position="94"/>
        <end position="278"/>
    </location>
</feature>
<dbReference type="PANTHER" id="PTHR31310">
    <property type="match status" value="1"/>
</dbReference>
<keyword evidence="8" id="KW-1185">Reference proteome</keyword>
<evidence type="ECO:0000256" key="4">
    <source>
        <dbReference type="ARBA" id="ARBA00023136"/>
    </source>
</evidence>
<organism evidence="7 8">
    <name type="scientific">Williamsia herbipolensis</name>
    <dbReference type="NCBI Taxonomy" id="1603258"/>
    <lineage>
        <taxon>Bacteria</taxon>
        <taxon>Bacillati</taxon>
        <taxon>Actinomycetota</taxon>
        <taxon>Actinomycetes</taxon>
        <taxon>Mycobacteriales</taxon>
        <taxon>Nocardiaceae</taxon>
        <taxon>Williamsia</taxon>
    </lineage>
</organism>
<proteinExistence type="predicted"/>
<feature type="transmembrane region" description="Helical" evidence="5">
    <location>
        <begin position="242"/>
        <end position="260"/>
    </location>
</feature>
<feature type="transmembrane region" description="Helical" evidence="5">
    <location>
        <begin position="60"/>
        <end position="77"/>
    </location>
</feature>
<evidence type="ECO:0000256" key="2">
    <source>
        <dbReference type="ARBA" id="ARBA00022692"/>
    </source>
</evidence>
<feature type="transmembrane region" description="Helical" evidence="5">
    <location>
        <begin position="213"/>
        <end position="235"/>
    </location>
</feature>
<dbReference type="Pfam" id="PF14378">
    <property type="entry name" value="PAP2_3"/>
    <property type="match status" value="1"/>
</dbReference>
<feature type="transmembrane region" description="Helical" evidence="5">
    <location>
        <begin position="152"/>
        <end position="172"/>
    </location>
</feature>
<protein>
    <submittedName>
        <fullName evidence="7">Phosphatase PAP2 family protein</fullName>
    </submittedName>
</protein>
<dbReference type="KEGG" id="whr:OG579_11270"/>
<dbReference type="InterPro" id="IPR036938">
    <property type="entry name" value="PAP2/HPO_sf"/>
</dbReference>
<comment type="subcellular location">
    <subcellularLocation>
        <location evidence="1">Membrane</location>
        <topology evidence="1">Multi-pass membrane protein</topology>
    </subcellularLocation>
</comment>
<evidence type="ECO:0000256" key="3">
    <source>
        <dbReference type="ARBA" id="ARBA00022989"/>
    </source>
</evidence>
<evidence type="ECO:0000256" key="1">
    <source>
        <dbReference type="ARBA" id="ARBA00004141"/>
    </source>
</evidence>
<keyword evidence="4 5" id="KW-0472">Membrane</keyword>
<feature type="transmembrane region" description="Helical" evidence="5">
    <location>
        <begin position="266"/>
        <end position="287"/>
    </location>
</feature>
<gene>
    <name evidence="7" type="ORF">OG579_11270</name>
</gene>
<dbReference type="Proteomes" id="UP001432128">
    <property type="component" value="Chromosome"/>
</dbReference>
<dbReference type="Gene3D" id="1.20.144.10">
    <property type="entry name" value="Phosphatidic acid phosphatase type 2/haloperoxidase"/>
    <property type="match status" value="1"/>
</dbReference>
<dbReference type="CDD" id="cd03386">
    <property type="entry name" value="PAP2_Aur1_like"/>
    <property type="match status" value="1"/>
</dbReference>
<dbReference type="InterPro" id="IPR026841">
    <property type="entry name" value="Aur1/Ipt1"/>
</dbReference>
<dbReference type="EMBL" id="CP108021">
    <property type="protein sequence ID" value="WUM18340.1"/>
    <property type="molecule type" value="Genomic_DNA"/>
</dbReference>
<evidence type="ECO:0000313" key="7">
    <source>
        <dbReference type="EMBL" id="WUM18340.1"/>
    </source>
</evidence>
<reference evidence="7 8" key="1">
    <citation type="submission" date="2022-10" db="EMBL/GenBank/DDBJ databases">
        <title>The complete genomes of actinobacterial strains from the NBC collection.</title>
        <authorList>
            <person name="Joergensen T.S."/>
            <person name="Alvarez Arevalo M."/>
            <person name="Sterndorff E.B."/>
            <person name="Faurdal D."/>
            <person name="Vuksanovic O."/>
            <person name="Mourched A.-S."/>
            <person name="Charusanti P."/>
            <person name="Shaw S."/>
            <person name="Blin K."/>
            <person name="Weber T."/>
        </authorList>
    </citation>
    <scope>NUCLEOTIDE SEQUENCE [LARGE SCALE GENOMIC DNA]</scope>
    <source>
        <strain evidence="7 8">NBC_00319</strain>
    </source>
</reference>
<keyword evidence="3 5" id="KW-1133">Transmembrane helix</keyword>
<dbReference type="SUPFAM" id="SSF48317">
    <property type="entry name" value="Acid phosphatase/Vanadium-dependent haloperoxidase"/>
    <property type="match status" value="1"/>
</dbReference>
<feature type="transmembrane region" description="Helical" evidence="5">
    <location>
        <begin position="125"/>
        <end position="145"/>
    </location>
</feature>
<evidence type="ECO:0000313" key="8">
    <source>
        <dbReference type="Proteomes" id="UP001432128"/>
    </source>
</evidence>
<evidence type="ECO:0000259" key="6">
    <source>
        <dbReference type="Pfam" id="PF14378"/>
    </source>
</evidence>
<dbReference type="InterPro" id="IPR052185">
    <property type="entry name" value="IPC_Synthase-Related"/>
</dbReference>
<name>A0AAU4JWZ6_9NOCA</name>